<dbReference type="CDD" id="cd14014">
    <property type="entry name" value="STKc_PknB_like"/>
    <property type="match status" value="1"/>
</dbReference>
<evidence type="ECO:0000259" key="7">
    <source>
        <dbReference type="PROSITE" id="PS50011"/>
    </source>
</evidence>
<evidence type="ECO:0000313" key="8">
    <source>
        <dbReference type="EMBL" id="QDT65012.1"/>
    </source>
</evidence>
<evidence type="ECO:0000256" key="6">
    <source>
        <dbReference type="SAM" id="Phobius"/>
    </source>
</evidence>
<feature type="region of interest" description="Disordered" evidence="5">
    <location>
        <begin position="1"/>
        <end position="20"/>
    </location>
</feature>
<keyword evidence="4" id="KW-0067">ATP-binding</keyword>
<dbReference type="OrthoDB" id="6111975at2"/>
<dbReference type="AlphaFoldDB" id="A0A517T9F7"/>
<dbReference type="SMART" id="SM00220">
    <property type="entry name" value="S_TKc"/>
    <property type="match status" value="1"/>
</dbReference>
<evidence type="ECO:0000256" key="1">
    <source>
        <dbReference type="ARBA" id="ARBA00022679"/>
    </source>
</evidence>
<dbReference type="GO" id="GO:0004674">
    <property type="term" value="F:protein serine/threonine kinase activity"/>
    <property type="evidence" value="ECO:0007669"/>
    <property type="project" value="UniProtKB-EC"/>
</dbReference>
<proteinExistence type="predicted"/>
<dbReference type="Pfam" id="PF00069">
    <property type="entry name" value="Pkinase"/>
    <property type="match status" value="1"/>
</dbReference>
<dbReference type="Gene3D" id="1.10.510.10">
    <property type="entry name" value="Transferase(Phosphotransferase) domain 1"/>
    <property type="match status" value="1"/>
</dbReference>
<keyword evidence="6" id="KW-0472">Membrane</keyword>
<dbReference type="SUPFAM" id="SSF56112">
    <property type="entry name" value="Protein kinase-like (PK-like)"/>
    <property type="match status" value="1"/>
</dbReference>
<dbReference type="PANTHER" id="PTHR43289:SF6">
    <property type="entry name" value="SERINE_THREONINE-PROTEIN KINASE NEKL-3"/>
    <property type="match status" value="1"/>
</dbReference>
<reference evidence="8 9" key="1">
    <citation type="submission" date="2019-02" db="EMBL/GenBank/DDBJ databases">
        <title>Deep-cultivation of Planctomycetes and their phenomic and genomic characterization uncovers novel biology.</title>
        <authorList>
            <person name="Wiegand S."/>
            <person name="Jogler M."/>
            <person name="Boedeker C."/>
            <person name="Pinto D."/>
            <person name="Vollmers J."/>
            <person name="Rivas-Marin E."/>
            <person name="Kohn T."/>
            <person name="Peeters S.H."/>
            <person name="Heuer A."/>
            <person name="Rast P."/>
            <person name="Oberbeckmann S."/>
            <person name="Bunk B."/>
            <person name="Jeske O."/>
            <person name="Meyerdierks A."/>
            <person name="Storesund J.E."/>
            <person name="Kallscheuer N."/>
            <person name="Luecker S."/>
            <person name="Lage O.M."/>
            <person name="Pohl T."/>
            <person name="Merkel B.J."/>
            <person name="Hornburger P."/>
            <person name="Mueller R.-W."/>
            <person name="Bruemmer F."/>
            <person name="Labrenz M."/>
            <person name="Spormann A.M."/>
            <person name="Op den Camp H."/>
            <person name="Overmann J."/>
            <person name="Amann R."/>
            <person name="Jetten M.S.M."/>
            <person name="Mascher T."/>
            <person name="Medema M.H."/>
            <person name="Devos D.P."/>
            <person name="Kaster A.-K."/>
            <person name="Ovreas L."/>
            <person name="Rohde M."/>
            <person name="Galperin M.Y."/>
            <person name="Jogler C."/>
        </authorList>
    </citation>
    <scope>NUCLEOTIDE SEQUENCE [LARGE SCALE GENOMIC DNA]</scope>
    <source>
        <strain evidence="8 9">V22</strain>
    </source>
</reference>
<keyword evidence="2" id="KW-0547">Nucleotide-binding</keyword>
<keyword evidence="3 8" id="KW-0418">Kinase</keyword>
<accession>A0A517T9F7</accession>
<dbReference type="InterPro" id="IPR008271">
    <property type="entry name" value="Ser/Thr_kinase_AS"/>
</dbReference>
<name>A0A517T9F7_9PLAN</name>
<keyword evidence="1 8" id="KW-0808">Transferase</keyword>
<dbReference type="InterPro" id="IPR000719">
    <property type="entry name" value="Prot_kinase_dom"/>
</dbReference>
<evidence type="ECO:0000256" key="3">
    <source>
        <dbReference type="ARBA" id="ARBA00022777"/>
    </source>
</evidence>
<dbReference type="KEGG" id="chya:V22_22580"/>
<dbReference type="Proteomes" id="UP000319976">
    <property type="component" value="Chromosome"/>
</dbReference>
<organism evidence="8 9">
    <name type="scientific">Calycomorphotria hydatis</name>
    <dbReference type="NCBI Taxonomy" id="2528027"/>
    <lineage>
        <taxon>Bacteria</taxon>
        <taxon>Pseudomonadati</taxon>
        <taxon>Planctomycetota</taxon>
        <taxon>Planctomycetia</taxon>
        <taxon>Planctomycetales</taxon>
        <taxon>Planctomycetaceae</taxon>
        <taxon>Calycomorphotria</taxon>
    </lineage>
</organism>
<feature type="transmembrane region" description="Helical" evidence="6">
    <location>
        <begin position="677"/>
        <end position="698"/>
    </location>
</feature>
<dbReference type="PANTHER" id="PTHR43289">
    <property type="entry name" value="MITOGEN-ACTIVATED PROTEIN KINASE KINASE KINASE 20-RELATED"/>
    <property type="match status" value="1"/>
</dbReference>
<dbReference type="EC" id="2.7.11.1" evidence="8"/>
<keyword evidence="6" id="KW-1133">Transmembrane helix</keyword>
<dbReference type="InterPro" id="IPR011009">
    <property type="entry name" value="Kinase-like_dom_sf"/>
</dbReference>
<gene>
    <name evidence="8" type="primary">prkC_10</name>
    <name evidence="8" type="ORF">V22_22580</name>
</gene>
<evidence type="ECO:0000256" key="2">
    <source>
        <dbReference type="ARBA" id="ARBA00022741"/>
    </source>
</evidence>
<evidence type="ECO:0000313" key="9">
    <source>
        <dbReference type="Proteomes" id="UP000319976"/>
    </source>
</evidence>
<feature type="domain" description="Protein kinase" evidence="7">
    <location>
        <begin position="44"/>
        <end position="319"/>
    </location>
</feature>
<dbReference type="GO" id="GO:0005524">
    <property type="term" value="F:ATP binding"/>
    <property type="evidence" value="ECO:0007669"/>
    <property type="project" value="UniProtKB-KW"/>
</dbReference>
<keyword evidence="6" id="KW-0812">Transmembrane</keyword>
<sequence length="728" mass="81164">MSTSSIHTEASFTDTPRQDEAQQLASKKLSLSRDVFGVHPPPGWTLVRRLGQGGYGDVWLARENRTGRNASVKYLHQGSADWALLSREVERLAMLDSSRNIVDLIDVGWEADPPYFIMEYLPQGSLENLLEQGPLDVDSTTSIARGVLNGLIHAHSSGILHCDLKPANVLMDAGGEPRLCDFGLSRLQEEMLPSVGTLFYMPPEQADPSAPPDVRWDIYAFGALCYEMLTGHPPHATDEVIAELNQCDTLARRLAKYREAIDVHGGSAFLEFPESVDDELKQIILRCLKSNPAERYPTAQAVQDALETRAQTQTRRPMLILGLIGPLLLLLAMTPFFVSMMRSAVSAARDREITQALDRNAMSVRLLAWTLEREFAERIQELEAIANEPVVRALVSEAADVNWDEESGVVELLSLRDYLEERVSKVTLARKQAGRVLDSSWFLCSAGEHRPGIQQWRLGAKSEVSLGHNYQFRDYYHGQGFDFDRDHVPDNVEAVEETYICQPYHSDSSSRYKVAISTPIRHPRTQQVIGILARSMYLGELLTDFREQSASGNGEGPHQVMAICDGRTGDLLDHPWFTPERLTKMSSEDFDKLQVVLPESLTSPSDFRELPKQGTRFEPLRLTDYQDPIDACGWEGTSEDNHWLAAFCPIRGPGWIAIVQERREEVVSPVNQMRTNFARFGVVGLLGGCGLIVLFWYFGSQALLKAPGRLSTNAEALASPSGTGATEH</sequence>
<dbReference type="RefSeq" id="WP_145262654.1">
    <property type="nucleotide sequence ID" value="NZ_CP036316.1"/>
</dbReference>
<evidence type="ECO:0000256" key="4">
    <source>
        <dbReference type="ARBA" id="ARBA00022840"/>
    </source>
</evidence>
<dbReference type="EMBL" id="CP036316">
    <property type="protein sequence ID" value="QDT65012.1"/>
    <property type="molecule type" value="Genomic_DNA"/>
</dbReference>
<dbReference type="PROSITE" id="PS00108">
    <property type="entry name" value="PROTEIN_KINASE_ST"/>
    <property type="match status" value="1"/>
</dbReference>
<dbReference type="PROSITE" id="PS50011">
    <property type="entry name" value="PROTEIN_KINASE_DOM"/>
    <property type="match status" value="1"/>
</dbReference>
<protein>
    <submittedName>
        <fullName evidence="8">Serine/threonine-protein kinase PrkC</fullName>
        <ecNumber evidence="8">2.7.11.1</ecNumber>
    </submittedName>
</protein>
<evidence type="ECO:0000256" key="5">
    <source>
        <dbReference type="SAM" id="MobiDB-lite"/>
    </source>
</evidence>
<keyword evidence="9" id="KW-1185">Reference proteome</keyword>
<feature type="transmembrane region" description="Helical" evidence="6">
    <location>
        <begin position="318"/>
        <end position="341"/>
    </location>
</feature>